<dbReference type="EMBL" id="JAHQZT010000003">
    <property type="protein sequence ID" value="MBV0932416.1"/>
    <property type="molecule type" value="Genomic_DNA"/>
</dbReference>
<gene>
    <name evidence="4" type="ORF">KTN04_03560</name>
</gene>
<reference evidence="4 5" key="1">
    <citation type="submission" date="2021-06" db="EMBL/GenBank/DDBJ databases">
        <title>Bacterium isolated from marine sediment.</title>
        <authorList>
            <person name="Zhu K.-L."/>
            <person name="Du Z.-J."/>
            <person name="Liang Q.-Y."/>
        </authorList>
    </citation>
    <scope>NUCLEOTIDE SEQUENCE [LARGE SCALE GENOMIC DNA]</scope>
    <source>
        <strain evidence="4 5">A346</strain>
    </source>
</reference>
<feature type="domain" description="Calcineurin-like phosphoesterase" evidence="3">
    <location>
        <begin position="3"/>
        <end position="194"/>
    </location>
</feature>
<name>A0ABS6M7Z9_9GAMM</name>
<dbReference type="PANTHER" id="PTHR42988">
    <property type="entry name" value="PHOSPHOHYDROLASE"/>
    <property type="match status" value="1"/>
</dbReference>
<organism evidence="4 5">
    <name type="scientific">Marinobacterium weihaiense</name>
    <dbReference type="NCBI Taxonomy" id="2851016"/>
    <lineage>
        <taxon>Bacteria</taxon>
        <taxon>Pseudomonadati</taxon>
        <taxon>Pseudomonadota</taxon>
        <taxon>Gammaproteobacteria</taxon>
        <taxon>Oceanospirillales</taxon>
        <taxon>Oceanospirillaceae</taxon>
        <taxon>Marinobacterium</taxon>
    </lineage>
</organism>
<evidence type="ECO:0000313" key="5">
    <source>
        <dbReference type="Proteomes" id="UP000755551"/>
    </source>
</evidence>
<protein>
    <submittedName>
        <fullName evidence="4">Metallophosphoesterase</fullName>
    </submittedName>
</protein>
<evidence type="ECO:0000256" key="1">
    <source>
        <dbReference type="ARBA" id="ARBA00022723"/>
    </source>
</evidence>
<dbReference type="Proteomes" id="UP000755551">
    <property type="component" value="Unassembled WGS sequence"/>
</dbReference>
<accession>A0ABS6M7Z9</accession>
<sequence>MSLRILQLSDCHLPEQAGEPFRGRDADRTLAALVAQLVELPAFDHLLLTGDLTHHAGVEAYRRLLSIIAPLTGTRHWLPGNHDVHSTMQAADAEGTLGRKQVDLGGDWTLLQLDSTASPDGRGGGSLAAAELDWLQRTLVTLRERHVLLALHHNPVATGSRWQDAIRLGNPDALRRILEPAPQVKGLVCGHLHQALALEYAGRPVWSAPSTVVQFALGRDVLALETDPVLSTPGCRWYALHDDGRIEAHLLRLSTCEEVLSA</sequence>
<evidence type="ECO:0000259" key="3">
    <source>
        <dbReference type="Pfam" id="PF00149"/>
    </source>
</evidence>
<dbReference type="RefSeq" id="WP_217333842.1">
    <property type="nucleotide sequence ID" value="NZ_JAHQZT010000003.1"/>
</dbReference>
<evidence type="ECO:0000256" key="2">
    <source>
        <dbReference type="ARBA" id="ARBA00022801"/>
    </source>
</evidence>
<keyword evidence="1" id="KW-0479">Metal-binding</keyword>
<keyword evidence="2" id="KW-0378">Hydrolase</keyword>
<dbReference type="InterPro" id="IPR004843">
    <property type="entry name" value="Calcineurin-like_PHP"/>
</dbReference>
<dbReference type="Pfam" id="PF00149">
    <property type="entry name" value="Metallophos"/>
    <property type="match status" value="1"/>
</dbReference>
<dbReference type="PANTHER" id="PTHR42988:SF2">
    <property type="entry name" value="CYCLIC NUCLEOTIDE PHOSPHODIESTERASE CBUA0032-RELATED"/>
    <property type="match status" value="1"/>
</dbReference>
<proteinExistence type="predicted"/>
<dbReference type="InterPro" id="IPR050884">
    <property type="entry name" value="CNP_phosphodiesterase-III"/>
</dbReference>
<comment type="caution">
    <text evidence="4">The sequence shown here is derived from an EMBL/GenBank/DDBJ whole genome shotgun (WGS) entry which is preliminary data.</text>
</comment>
<keyword evidence="5" id="KW-1185">Reference proteome</keyword>
<evidence type="ECO:0000313" key="4">
    <source>
        <dbReference type="EMBL" id="MBV0932416.1"/>
    </source>
</evidence>